<evidence type="ECO:0000313" key="2">
    <source>
        <dbReference type="EMBL" id="WQJ52741.1"/>
    </source>
</evidence>
<keyword evidence="1" id="KW-1133">Transmembrane helix</keyword>
<accession>A0ABZ0Z131</accession>
<organism evidence="2 3">
    <name type="scientific">phage Lak_Megaphage_RVC_JS4_GC31</name>
    <dbReference type="NCBI Taxonomy" id="3109228"/>
    <lineage>
        <taxon>Viruses</taxon>
        <taxon>Duplodnaviria</taxon>
        <taxon>Heunggongvirae</taxon>
        <taxon>Uroviricota</taxon>
        <taxon>Caudoviricetes</taxon>
        <taxon>Caudoviricetes code 15 clade</taxon>
    </lineage>
</organism>
<dbReference type="Proteomes" id="UP001349343">
    <property type="component" value="Segment"/>
</dbReference>
<keyword evidence="1" id="KW-0812">Transmembrane</keyword>
<feature type="transmembrane region" description="Helical" evidence="1">
    <location>
        <begin position="20"/>
        <end position="39"/>
    </location>
</feature>
<evidence type="ECO:0000256" key="1">
    <source>
        <dbReference type="SAM" id="Phobius"/>
    </source>
</evidence>
<feature type="transmembrane region" description="Helical" evidence="1">
    <location>
        <begin position="51"/>
        <end position="74"/>
    </location>
</feature>
<name>A0ABZ0Z131_9CAUD</name>
<proteinExistence type="predicted"/>
<protein>
    <submittedName>
        <fullName evidence="2">Uncharacterized protein</fullName>
    </submittedName>
</protein>
<sequence>MLTSLLNFIDFVKNLSLDQVKGFFISFGLYIWNLLKEIWGDIKENKGQNIMFLAWLLISTLCGFNISILAMIVHSCYVHHMQDGTYDVCDHEDILKYTLIICLGGLLHGIF</sequence>
<keyword evidence="3" id="KW-1185">Reference proteome</keyword>
<reference evidence="2 3" key="1">
    <citation type="submission" date="2023-11" db="EMBL/GenBank/DDBJ databases">
        <authorList>
            <person name="Cook R."/>
            <person name="Crisci M."/>
            <person name="Pye H."/>
            <person name="Adriaenssens E."/>
            <person name="Santini J."/>
        </authorList>
    </citation>
    <scope>NUCLEOTIDE SEQUENCE [LARGE SCALE GENOMIC DNA]</scope>
    <source>
        <strain evidence="2">Lak_Megaphage_RVC_JS4_GC31</strain>
    </source>
</reference>
<evidence type="ECO:0000313" key="3">
    <source>
        <dbReference type="Proteomes" id="UP001349343"/>
    </source>
</evidence>
<dbReference type="EMBL" id="OR769222">
    <property type="protein sequence ID" value="WQJ52741.1"/>
    <property type="molecule type" value="Genomic_DNA"/>
</dbReference>
<keyword evidence="1" id="KW-0472">Membrane</keyword>